<name>A0A7Z7PQC9_9BACT</name>
<dbReference type="GO" id="GO:0005886">
    <property type="term" value="C:plasma membrane"/>
    <property type="evidence" value="ECO:0007669"/>
    <property type="project" value="TreeGrafter"/>
</dbReference>
<protein>
    <submittedName>
        <fullName evidence="6">Respiratory-chain NADH dehydrogenase subunit 1</fullName>
    </submittedName>
</protein>
<dbReference type="EMBL" id="LS974202">
    <property type="protein sequence ID" value="SSC12287.1"/>
    <property type="molecule type" value="Genomic_DNA"/>
</dbReference>
<keyword evidence="4 5" id="KW-0472">Membrane</keyword>
<dbReference type="KEGG" id="minf:MESINF_0838"/>
<evidence type="ECO:0000256" key="1">
    <source>
        <dbReference type="ARBA" id="ARBA00004141"/>
    </source>
</evidence>
<keyword evidence="3 5" id="KW-1133">Transmembrane helix</keyword>
<dbReference type="AlphaFoldDB" id="A0A7Z7PQC9"/>
<evidence type="ECO:0000313" key="6">
    <source>
        <dbReference type="EMBL" id="SSC12287.1"/>
    </source>
</evidence>
<evidence type="ECO:0000256" key="5">
    <source>
        <dbReference type="SAM" id="Phobius"/>
    </source>
</evidence>
<organism evidence="6 7">
    <name type="scientific">Mesotoga infera</name>
    <dbReference type="NCBI Taxonomy" id="1236046"/>
    <lineage>
        <taxon>Bacteria</taxon>
        <taxon>Thermotogati</taxon>
        <taxon>Thermotogota</taxon>
        <taxon>Thermotogae</taxon>
        <taxon>Kosmotogales</taxon>
        <taxon>Kosmotogaceae</taxon>
        <taxon>Mesotoga</taxon>
    </lineage>
</organism>
<sequence length="303" mass="33311">MIGMIITILSAIALLILAFAYTVTLEGIARKIEARIHRRCGPPFWQNFIDIFKSLTKHSISHGFIFDFGVLMALGGTIATVLFIPAGNLVVFPGLDNVFVIIYLLAIGLLGMAMSAVGSGNPNASIGIGRALTQMLGYELPFMIVLLGVFFHFRTSSLSELAMLQNSGGTYNVLIMPIGAVVGFVSLMGMLGKKPFDTFIAPAEIASGPLVEYSGKYLGLLMTQHAFGTFIEIGLFVNLFLGGGKTIWEFLLKFFLVYFLAVIISSIMPRFRVEQAVKFYWKWPLILSFIQVVIVVFIMGRRV</sequence>
<dbReference type="InterPro" id="IPR001694">
    <property type="entry name" value="NADH_UbQ_OxRdtase_su1/FPO"/>
</dbReference>
<feature type="transmembrane region" description="Helical" evidence="5">
    <location>
        <begin position="279"/>
        <end position="300"/>
    </location>
</feature>
<dbReference type="PANTHER" id="PTHR43359:SF1">
    <property type="entry name" value="FORMATE HYDROGENLYASE SUBUNIT 4-RELATED"/>
    <property type="match status" value="1"/>
</dbReference>
<evidence type="ECO:0000313" key="7">
    <source>
        <dbReference type="Proteomes" id="UP000250796"/>
    </source>
</evidence>
<feature type="transmembrane region" description="Helical" evidence="5">
    <location>
        <begin position="6"/>
        <end position="29"/>
    </location>
</feature>
<evidence type="ECO:0000256" key="3">
    <source>
        <dbReference type="ARBA" id="ARBA00022989"/>
    </source>
</evidence>
<keyword evidence="7" id="KW-1185">Reference proteome</keyword>
<feature type="transmembrane region" description="Helical" evidence="5">
    <location>
        <begin position="131"/>
        <end position="153"/>
    </location>
</feature>
<dbReference type="InterPro" id="IPR052561">
    <property type="entry name" value="ComplexI_Subunit1"/>
</dbReference>
<accession>A0A7Z7PQC9</accession>
<dbReference type="PANTHER" id="PTHR43359">
    <property type="entry name" value="FORMATE HYDROGENLYASE SUBUNIT 4"/>
    <property type="match status" value="1"/>
</dbReference>
<feature type="transmembrane region" description="Helical" evidence="5">
    <location>
        <begin position="217"/>
        <end position="241"/>
    </location>
</feature>
<evidence type="ECO:0000256" key="2">
    <source>
        <dbReference type="ARBA" id="ARBA00022692"/>
    </source>
</evidence>
<keyword evidence="2 5" id="KW-0812">Transmembrane</keyword>
<dbReference type="Pfam" id="PF00146">
    <property type="entry name" value="NADHdh"/>
    <property type="match status" value="1"/>
</dbReference>
<reference evidence="6 7" key="1">
    <citation type="submission" date="2017-01" db="EMBL/GenBank/DDBJ databases">
        <authorList>
            <person name="Erauso G."/>
        </authorList>
    </citation>
    <scope>NUCLEOTIDE SEQUENCE [LARGE SCALE GENOMIC DNA]</scope>
    <source>
        <strain evidence="6">MESINF1</strain>
    </source>
</reference>
<feature type="transmembrane region" description="Helical" evidence="5">
    <location>
        <begin position="64"/>
        <end position="86"/>
    </location>
</feature>
<gene>
    <name evidence="6" type="ORF">MESINF_0838</name>
</gene>
<feature type="transmembrane region" description="Helical" evidence="5">
    <location>
        <begin position="173"/>
        <end position="191"/>
    </location>
</feature>
<comment type="subcellular location">
    <subcellularLocation>
        <location evidence="1">Membrane</location>
        <topology evidence="1">Multi-pass membrane protein</topology>
    </subcellularLocation>
</comment>
<evidence type="ECO:0000256" key="4">
    <source>
        <dbReference type="ARBA" id="ARBA00023136"/>
    </source>
</evidence>
<feature type="transmembrane region" description="Helical" evidence="5">
    <location>
        <begin position="247"/>
        <end position="267"/>
    </location>
</feature>
<dbReference type="Proteomes" id="UP000250796">
    <property type="component" value="Chromosome MESINF"/>
</dbReference>
<feature type="transmembrane region" description="Helical" evidence="5">
    <location>
        <begin position="98"/>
        <end position="119"/>
    </location>
</feature>
<proteinExistence type="predicted"/>